<dbReference type="EMBL" id="CP093310">
    <property type="protein sequence ID" value="UNK05481.1"/>
    <property type="molecule type" value="Genomic_DNA"/>
</dbReference>
<organism evidence="5 6">
    <name type="scientific">Psychrobacter raelei</name>
    <dbReference type="NCBI Taxonomy" id="2565531"/>
    <lineage>
        <taxon>Bacteria</taxon>
        <taxon>Pseudomonadati</taxon>
        <taxon>Pseudomonadota</taxon>
        <taxon>Gammaproteobacteria</taxon>
        <taxon>Moraxellales</taxon>
        <taxon>Moraxellaceae</taxon>
        <taxon>Psychrobacter</taxon>
    </lineage>
</organism>
<dbReference type="KEGG" id="prae:MN210_00600"/>
<dbReference type="AlphaFoldDB" id="A0AAT9PER0"/>
<dbReference type="PANTHER" id="PTHR43792:SF8">
    <property type="entry name" value="[RIBOSOMAL PROTEIN US5]-ALANINE N-ACETYLTRANSFERASE"/>
    <property type="match status" value="1"/>
</dbReference>
<dbReference type="InterPro" id="IPR000182">
    <property type="entry name" value="GNAT_dom"/>
</dbReference>
<dbReference type="GO" id="GO:0005737">
    <property type="term" value="C:cytoplasm"/>
    <property type="evidence" value="ECO:0007669"/>
    <property type="project" value="TreeGrafter"/>
</dbReference>
<gene>
    <name evidence="5" type="ORF">MN210_00600</name>
</gene>
<keyword evidence="1 5" id="KW-0808">Transferase</keyword>
<dbReference type="InterPro" id="IPR051531">
    <property type="entry name" value="N-acetyltransferase"/>
</dbReference>
<dbReference type="Proteomes" id="UP000829560">
    <property type="component" value="Chromosome"/>
</dbReference>
<dbReference type="PANTHER" id="PTHR43792">
    <property type="entry name" value="GNAT FAMILY, PUTATIVE (AFU_ORTHOLOGUE AFUA_3G00765)-RELATED-RELATED"/>
    <property type="match status" value="1"/>
</dbReference>
<dbReference type="GO" id="GO:0008999">
    <property type="term" value="F:protein-N-terminal-alanine acetyltransferase activity"/>
    <property type="evidence" value="ECO:0007669"/>
    <property type="project" value="TreeGrafter"/>
</dbReference>
<evidence type="ECO:0000313" key="5">
    <source>
        <dbReference type="EMBL" id="UNK05481.1"/>
    </source>
</evidence>
<evidence type="ECO:0000256" key="1">
    <source>
        <dbReference type="ARBA" id="ARBA00022679"/>
    </source>
</evidence>
<sequence>MPSTTETVPHSAMNKLFGTDSTEVYLISQEWAQPLQAYLTANETRLAPYEPAREPDCYTLDGVQARIAAALDMHRQRQGISMLLTSKNSTQVIGVINFSGFMYGVFQAGYVGYSIDSDYEGKGIMSEVLSQALEYVRKHYGLHRIMANYLPDNHRSARLLNTLGFEQEGYAKSYLKINGQWRDHVLTALVFDESHSTTTSTIEGQ</sequence>
<keyword evidence="2 5" id="KW-0012">Acyltransferase</keyword>
<feature type="domain" description="N-acetyltransferase" evidence="4">
    <location>
        <begin position="44"/>
        <end position="192"/>
    </location>
</feature>
<dbReference type="Gene3D" id="3.40.630.30">
    <property type="match status" value="1"/>
</dbReference>
<keyword evidence="6" id="KW-1185">Reference proteome</keyword>
<dbReference type="RefSeq" id="WP_241878874.1">
    <property type="nucleotide sequence ID" value="NZ_CP093310.2"/>
</dbReference>
<protein>
    <submittedName>
        <fullName evidence="5">GNAT family N-acetyltransferase</fullName>
        <ecNumber evidence="5">2.3.1.-</ecNumber>
    </submittedName>
</protein>
<evidence type="ECO:0000259" key="4">
    <source>
        <dbReference type="PROSITE" id="PS51186"/>
    </source>
</evidence>
<dbReference type="EC" id="2.3.1.-" evidence="5"/>
<evidence type="ECO:0000256" key="2">
    <source>
        <dbReference type="ARBA" id="ARBA00023315"/>
    </source>
</evidence>
<comment type="similarity">
    <text evidence="3">Belongs to the acetyltransferase family. RimJ subfamily.</text>
</comment>
<dbReference type="PROSITE" id="PS51186">
    <property type="entry name" value="GNAT"/>
    <property type="match status" value="1"/>
</dbReference>
<accession>A0AAT9PER0</accession>
<name>A0AAT9PER0_9GAMM</name>
<evidence type="ECO:0000256" key="3">
    <source>
        <dbReference type="ARBA" id="ARBA00038502"/>
    </source>
</evidence>
<evidence type="ECO:0000313" key="6">
    <source>
        <dbReference type="Proteomes" id="UP000829560"/>
    </source>
</evidence>
<dbReference type="SUPFAM" id="SSF55729">
    <property type="entry name" value="Acyl-CoA N-acyltransferases (Nat)"/>
    <property type="match status" value="1"/>
</dbReference>
<dbReference type="Pfam" id="PF13302">
    <property type="entry name" value="Acetyltransf_3"/>
    <property type="match status" value="1"/>
</dbReference>
<dbReference type="InterPro" id="IPR016181">
    <property type="entry name" value="Acyl_CoA_acyltransferase"/>
</dbReference>
<reference evidence="5" key="1">
    <citation type="submission" date="2024-03" db="EMBL/GenBank/DDBJ databases">
        <title>Psychrobacter raelis sp. nov. isolated from a dog with peritonitis.</title>
        <authorList>
            <person name="Schiavone A."/>
            <person name="Manzulli V."/>
            <person name="Camarda A."/>
            <person name="Cafiero M.A."/>
            <person name="Vasco I."/>
            <person name="Marino L."/>
            <person name="Pennuzzi G."/>
            <person name="Serrecchia L."/>
            <person name="Galante D."/>
            <person name="Pugliese N."/>
        </authorList>
    </citation>
    <scope>NUCLEOTIDE SEQUENCE</scope>
    <source>
        <strain evidence="5">PraFG1</strain>
    </source>
</reference>
<proteinExistence type="inferred from homology"/>